<evidence type="ECO:0000259" key="8">
    <source>
        <dbReference type="Pfam" id="PF12805"/>
    </source>
</evidence>
<dbReference type="InterPro" id="IPR010020">
    <property type="entry name" value="Integral_membrane_YCCS_YHJK"/>
</dbReference>
<protein>
    <submittedName>
        <fullName evidence="10">YccS family putative transporter</fullName>
    </submittedName>
</protein>
<dbReference type="PANTHER" id="PTHR30509:SF8">
    <property type="entry name" value="INNER MEMBRANE PROTEIN YCCS"/>
    <property type="match status" value="1"/>
</dbReference>
<evidence type="ECO:0000313" key="11">
    <source>
        <dbReference type="Proteomes" id="UP001528672"/>
    </source>
</evidence>
<gene>
    <name evidence="10" type="primary">yccS</name>
    <name evidence="10" type="ORF">PSQ39_21580</name>
</gene>
<dbReference type="RefSeq" id="WP_273929709.1">
    <property type="nucleotide sequence ID" value="NZ_JAQSIO010000017.1"/>
</dbReference>
<evidence type="ECO:0000256" key="7">
    <source>
        <dbReference type="SAM" id="Phobius"/>
    </source>
</evidence>
<organism evidence="10 11">
    <name type="scientific">Curvibacter microcysteis</name>
    <dbReference type="NCBI Taxonomy" id="3026419"/>
    <lineage>
        <taxon>Bacteria</taxon>
        <taxon>Pseudomonadati</taxon>
        <taxon>Pseudomonadota</taxon>
        <taxon>Betaproteobacteria</taxon>
        <taxon>Burkholderiales</taxon>
        <taxon>Comamonadaceae</taxon>
        <taxon>Curvibacter</taxon>
    </lineage>
</organism>
<dbReference type="PANTHER" id="PTHR30509">
    <property type="entry name" value="P-HYDROXYBENZOIC ACID EFFLUX PUMP SUBUNIT-RELATED"/>
    <property type="match status" value="1"/>
</dbReference>
<feature type="transmembrane region" description="Helical" evidence="7">
    <location>
        <begin position="158"/>
        <end position="179"/>
    </location>
</feature>
<evidence type="ECO:0000259" key="9">
    <source>
        <dbReference type="Pfam" id="PF13515"/>
    </source>
</evidence>
<evidence type="ECO:0000256" key="2">
    <source>
        <dbReference type="ARBA" id="ARBA00022475"/>
    </source>
</evidence>
<evidence type="ECO:0000256" key="5">
    <source>
        <dbReference type="ARBA" id="ARBA00023136"/>
    </source>
</evidence>
<feature type="transmembrane region" description="Helical" evidence="7">
    <location>
        <begin position="34"/>
        <end position="58"/>
    </location>
</feature>
<dbReference type="NCBIfam" id="TIGR01666">
    <property type="entry name" value="YCCS"/>
    <property type="match status" value="1"/>
</dbReference>
<dbReference type="InterPro" id="IPR032692">
    <property type="entry name" value="YccS_N"/>
</dbReference>
<dbReference type="Proteomes" id="UP001528672">
    <property type="component" value="Unassembled WGS sequence"/>
</dbReference>
<feature type="domain" description="Integral membrane protein YccS N-terminal" evidence="8">
    <location>
        <begin position="81"/>
        <end position="344"/>
    </location>
</feature>
<feature type="domain" description="Integral membrane bound transporter" evidence="9">
    <location>
        <begin position="448"/>
        <end position="566"/>
    </location>
</feature>
<feature type="transmembrane region" description="Helical" evidence="7">
    <location>
        <begin position="127"/>
        <end position="146"/>
    </location>
</feature>
<proteinExistence type="inferred from homology"/>
<evidence type="ECO:0000313" key="10">
    <source>
        <dbReference type="EMBL" id="MDD0817240.1"/>
    </source>
</evidence>
<keyword evidence="2" id="KW-1003">Cell membrane</keyword>
<feature type="transmembrane region" description="Helical" evidence="7">
    <location>
        <begin position="481"/>
        <end position="499"/>
    </location>
</feature>
<keyword evidence="4 7" id="KW-1133">Transmembrane helix</keyword>
<comment type="similarity">
    <text evidence="6">Belongs to the YccS/YhfK family.</text>
</comment>
<feature type="transmembrane region" description="Helical" evidence="7">
    <location>
        <begin position="458"/>
        <end position="474"/>
    </location>
</feature>
<feature type="transmembrane region" description="Helical" evidence="7">
    <location>
        <begin position="433"/>
        <end position="452"/>
    </location>
</feature>
<dbReference type="Pfam" id="PF12805">
    <property type="entry name" value="FUSC-like"/>
    <property type="match status" value="1"/>
</dbReference>
<name>A0ABT5MLG8_9BURK</name>
<comment type="caution">
    <text evidence="10">The sequence shown here is derived from an EMBL/GenBank/DDBJ whole genome shotgun (WGS) entry which is preliminary data.</text>
</comment>
<sequence length="777" mass="83156">MVGPVWQWGWQSGGASGWPAHWQHHFLLRGVKPLIALVCVMGLAWWLDDAATVIPLVLGVNASALAETDDSWRGRLRAQLTTLLCFTGMALAVQLTLSHPVGLMLVLAVAAVGLALLGALGERYRAISSATLILGLYAALSAHAAADGRPEPGGHMTGSLLLLAGAAWYGLISVLWAALFPRLQVRQNLAALYEALGEYLRLKARLFEPVRGVDLERRRIGLALQNGRVVQALNDTKESLFSRQPPGAGAQAGALWLRQTFAQYLVAQDLHERASSSHAHYEQLSQVFFHSDVLYRCQRVLALVGLECLWLAGQLRGQKSAERGAELTRALEDLDGAIARLEALPDARVAALAQAELLASATAAEGAPAAAALRSLRSLAANLAGMGRVLAGALAPLGAPQSPTDTRLLDRNPRDWADAWARVRAQARWSSPLLRHGLRLAVALIAGFAWMEWSGDEHGFWILLTIVFVCRPYYGDTLRRLGQRVTGTVLGLVVGWALLTLFPGVLLQSTFTVVAGVVFVATRQIRYTVASAAITALVLLAFNQVGNGFDLILPRLVDTLIGSLIAGLSVWLVLPSWQSRQLPRLAARALRSQADYLREITTQYQSGKQDHLAYRLARRNAHNADAALSNAMTEVFVEPAYLRRNGKAGMRLLVQCHTLLNYLSALGAHRHAGSAARLTGAPAEAVALILDSLDGLAQALEGQGAWAPQPDPALAPLLLALAEGDVSAGDEAVGSGGDLPEPAASPVLRAQLSLALRLLPTLAEQAKSLRARPSAAD</sequence>
<dbReference type="InterPro" id="IPR010019">
    <property type="entry name" value="Integral_membrane_YccS"/>
</dbReference>
<keyword evidence="11" id="KW-1185">Reference proteome</keyword>
<reference evidence="10 11" key="1">
    <citation type="submission" date="2023-02" db="EMBL/GenBank/DDBJ databases">
        <title>Bacterial whole genome sequence for Curvibacter sp. HBC28.</title>
        <authorList>
            <person name="Le V."/>
            <person name="Ko S.-R."/>
            <person name="Ahn C.-Y."/>
            <person name="Oh H.-M."/>
        </authorList>
    </citation>
    <scope>NUCLEOTIDE SEQUENCE [LARGE SCALE GENOMIC DNA]</scope>
    <source>
        <strain evidence="10 11">HBC28</strain>
    </source>
</reference>
<feature type="transmembrane region" description="Helical" evidence="7">
    <location>
        <begin position="101"/>
        <end position="120"/>
    </location>
</feature>
<evidence type="ECO:0000256" key="3">
    <source>
        <dbReference type="ARBA" id="ARBA00022692"/>
    </source>
</evidence>
<dbReference type="NCBIfam" id="TIGR01667">
    <property type="entry name" value="YCCS_YHFK"/>
    <property type="match status" value="1"/>
</dbReference>
<feature type="transmembrane region" description="Helical" evidence="7">
    <location>
        <begin position="529"/>
        <end position="546"/>
    </location>
</feature>
<evidence type="ECO:0000256" key="1">
    <source>
        <dbReference type="ARBA" id="ARBA00004651"/>
    </source>
</evidence>
<accession>A0ABT5MLG8</accession>
<evidence type="ECO:0000256" key="6">
    <source>
        <dbReference type="ARBA" id="ARBA00043993"/>
    </source>
</evidence>
<keyword evidence="3 7" id="KW-0812">Transmembrane</keyword>
<dbReference type="InterPro" id="IPR049453">
    <property type="entry name" value="Memb_transporter_dom"/>
</dbReference>
<keyword evidence="5 7" id="KW-0472">Membrane</keyword>
<evidence type="ECO:0000256" key="4">
    <source>
        <dbReference type="ARBA" id="ARBA00022989"/>
    </source>
</evidence>
<comment type="subcellular location">
    <subcellularLocation>
        <location evidence="1">Cell membrane</location>
        <topology evidence="1">Multi-pass membrane protein</topology>
    </subcellularLocation>
</comment>
<feature type="transmembrane region" description="Helical" evidence="7">
    <location>
        <begin position="552"/>
        <end position="574"/>
    </location>
</feature>
<dbReference type="Pfam" id="PF13515">
    <property type="entry name" value="FUSC_2"/>
    <property type="match status" value="1"/>
</dbReference>
<feature type="transmembrane region" description="Helical" evidence="7">
    <location>
        <begin position="78"/>
        <end position="95"/>
    </location>
</feature>
<dbReference type="EMBL" id="JAQSIO010000017">
    <property type="protein sequence ID" value="MDD0817240.1"/>
    <property type="molecule type" value="Genomic_DNA"/>
</dbReference>